<feature type="region of interest" description="Disordered" evidence="1">
    <location>
        <begin position="1"/>
        <end position="42"/>
    </location>
</feature>
<proteinExistence type="predicted"/>
<feature type="region of interest" description="Disordered" evidence="1">
    <location>
        <begin position="147"/>
        <end position="175"/>
    </location>
</feature>
<sequence>MKLHARAHGVGAGAGAGGAASPSSSPSKQQAVRDPSNPQEVAQMVAKAEETVYGHLLDGGPGRAAQAVAERGEPLNISALPLTTDIASAIQSELQPADESEEWQQQWSVAAGGQGREVAFYREQIGHSTGVPPGGIAAQAQRAAVKQAANKTGGFHLPPASPVKRAHGGRGDGDE</sequence>
<gene>
    <name evidence="2" type="ORF">MNEG_1020</name>
</gene>
<accession>A0A0D2K9J9</accession>
<keyword evidence="3" id="KW-1185">Reference proteome</keyword>
<protein>
    <submittedName>
        <fullName evidence="2">Uncharacterized protein</fullName>
    </submittedName>
</protein>
<dbReference type="GeneID" id="25727338"/>
<dbReference type="RefSeq" id="XP_013905947.1">
    <property type="nucleotide sequence ID" value="XM_014050493.1"/>
</dbReference>
<name>A0A0D2K9J9_9CHLO</name>
<dbReference type="AlphaFoldDB" id="A0A0D2K9J9"/>
<dbReference type="EMBL" id="KK100314">
    <property type="protein sequence ID" value="KIZ06928.1"/>
    <property type="molecule type" value="Genomic_DNA"/>
</dbReference>
<dbReference type="KEGG" id="mng:MNEG_1020"/>
<evidence type="ECO:0000313" key="2">
    <source>
        <dbReference type="EMBL" id="KIZ06928.1"/>
    </source>
</evidence>
<evidence type="ECO:0000313" key="3">
    <source>
        <dbReference type="Proteomes" id="UP000054498"/>
    </source>
</evidence>
<organism evidence="2 3">
    <name type="scientific">Monoraphidium neglectum</name>
    <dbReference type="NCBI Taxonomy" id="145388"/>
    <lineage>
        <taxon>Eukaryota</taxon>
        <taxon>Viridiplantae</taxon>
        <taxon>Chlorophyta</taxon>
        <taxon>core chlorophytes</taxon>
        <taxon>Chlorophyceae</taxon>
        <taxon>CS clade</taxon>
        <taxon>Sphaeropleales</taxon>
        <taxon>Selenastraceae</taxon>
        <taxon>Monoraphidium</taxon>
    </lineage>
</organism>
<dbReference type="Proteomes" id="UP000054498">
    <property type="component" value="Unassembled WGS sequence"/>
</dbReference>
<evidence type="ECO:0000256" key="1">
    <source>
        <dbReference type="SAM" id="MobiDB-lite"/>
    </source>
</evidence>
<reference evidence="2 3" key="1">
    <citation type="journal article" date="2013" name="BMC Genomics">
        <title>Reconstruction of the lipid metabolism for the microalga Monoraphidium neglectum from its genome sequence reveals characteristics suitable for biofuel production.</title>
        <authorList>
            <person name="Bogen C."/>
            <person name="Al-Dilaimi A."/>
            <person name="Albersmeier A."/>
            <person name="Wichmann J."/>
            <person name="Grundmann M."/>
            <person name="Rupp O."/>
            <person name="Lauersen K.J."/>
            <person name="Blifernez-Klassen O."/>
            <person name="Kalinowski J."/>
            <person name="Goesmann A."/>
            <person name="Mussgnug J.H."/>
            <person name="Kruse O."/>
        </authorList>
    </citation>
    <scope>NUCLEOTIDE SEQUENCE [LARGE SCALE GENOMIC DNA]</scope>
    <source>
        <strain evidence="2 3">SAG 48.87</strain>
    </source>
</reference>